<accession>A0A3S5CSW0</accession>
<evidence type="ECO:0000313" key="2">
    <source>
        <dbReference type="EMBL" id="VEL33888.1"/>
    </source>
</evidence>
<feature type="region of interest" description="Disordered" evidence="1">
    <location>
        <begin position="24"/>
        <end position="43"/>
    </location>
</feature>
<gene>
    <name evidence="2" type="ORF">PXEA_LOCUS27328</name>
</gene>
<dbReference type="Proteomes" id="UP000784294">
    <property type="component" value="Unassembled WGS sequence"/>
</dbReference>
<dbReference type="AlphaFoldDB" id="A0A3S5CSW0"/>
<evidence type="ECO:0000313" key="3">
    <source>
        <dbReference type="Proteomes" id="UP000784294"/>
    </source>
</evidence>
<protein>
    <submittedName>
        <fullName evidence="2">Uncharacterized protein</fullName>
    </submittedName>
</protein>
<dbReference type="EMBL" id="CAAALY010246610">
    <property type="protein sequence ID" value="VEL33888.1"/>
    <property type="molecule type" value="Genomic_DNA"/>
</dbReference>
<sequence length="199" mass="22043">MVATSRLHELPKWGNLLATRASGEASSADLEPQLPMPGTRPRSCHPQALSTVYYQLDVPTRGRDCQFSENSISTHSYSNFSLTKGHSLDRLCAGHRRQPPPAIGGGRQATLQLMSLSRALLFVRTAFKKRRVAFISRVNGRLDTLLPSLRLCASKMSTIPTSPLQSDPYLEADTKDTRMTRLNSHFHCGIPIPIDVLFS</sequence>
<name>A0A3S5CSW0_9PLAT</name>
<keyword evidence="3" id="KW-1185">Reference proteome</keyword>
<evidence type="ECO:0000256" key="1">
    <source>
        <dbReference type="SAM" id="MobiDB-lite"/>
    </source>
</evidence>
<comment type="caution">
    <text evidence="2">The sequence shown here is derived from an EMBL/GenBank/DDBJ whole genome shotgun (WGS) entry which is preliminary data.</text>
</comment>
<organism evidence="2 3">
    <name type="scientific">Protopolystoma xenopodis</name>
    <dbReference type="NCBI Taxonomy" id="117903"/>
    <lineage>
        <taxon>Eukaryota</taxon>
        <taxon>Metazoa</taxon>
        <taxon>Spiralia</taxon>
        <taxon>Lophotrochozoa</taxon>
        <taxon>Platyhelminthes</taxon>
        <taxon>Monogenea</taxon>
        <taxon>Polyopisthocotylea</taxon>
        <taxon>Polystomatidea</taxon>
        <taxon>Polystomatidae</taxon>
        <taxon>Protopolystoma</taxon>
    </lineage>
</organism>
<reference evidence="2" key="1">
    <citation type="submission" date="2018-11" db="EMBL/GenBank/DDBJ databases">
        <authorList>
            <consortium name="Pathogen Informatics"/>
        </authorList>
    </citation>
    <scope>NUCLEOTIDE SEQUENCE</scope>
</reference>
<proteinExistence type="predicted"/>